<dbReference type="CDD" id="cd00431">
    <property type="entry name" value="cysteine_hydrolases"/>
    <property type="match status" value="1"/>
</dbReference>
<dbReference type="InterPro" id="IPR050272">
    <property type="entry name" value="Isochorismatase-like_hydrls"/>
</dbReference>
<evidence type="ECO:0000259" key="2">
    <source>
        <dbReference type="Pfam" id="PF00857"/>
    </source>
</evidence>
<evidence type="ECO:0000256" key="1">
    <source>
        <dbReference type="ARBA" id="ARBA00022801"/>
    </source>
</evidence>
<dbReference type="RefSeq" id="WP_209908669.1">
    <property type="nucleotide sequence ID" value="NZ_BAAAMI010000044.1"/>
</dbReference>
<dbReference type="PANTHER" id="PTHR43540">
    <property type="entry name" value="PEROXYUREIDOACRYLATE/UREIDOACRYLATE AMIDOHYDROLASE-RELATED"/>
    <property type="match status" value="1"/>
</dbReference>
<keyword evidence="1" id="KW-0378">Hydrolase</keyword>
<accession>A0ABS4WH56</accession>
<feature type="domain" description="Isochorismatase-like" evidence="2">
    <location>
        <begin position="6"/>
        <end position="193"/>
    </location>
</feature>
<dbReference type="SUPFAM" id="SSF52499">
    <property type="entry name" value="Isochorismatase-like hydrolases"/>
    <property type="match status" value="1"/>
</dbReference>
<name>A0ABS4WH56_9MICC</name>
<dbReference type="Pfam" id="PF00857">
    <property type="entry name" value="Isochorismatase"/>
    <property type="match status" value="1"/>
</dbReference>
<dbReference type="InterPro" id="IPR036380">
    <property type="entry name" value="Isochorismatase-like_sf"/>
</dbReference>
<keyword evidence="4" id="KW-1185">Reference proteome</keyword>
<evidence type="ECO:0000313" key="3">
    <source>
        <dbReference type="EMBL" id="MBP2375263.1"/>
    </source>
</evidence>
<dbReference type="EMBL" id="JAGIOE010000001">
    <property type="protein sequence ID" value="MBP2375263.1"/>
    <property type="molecule type" value="Genomic_DNA"/>
</dbReference>
<dbReference type="PANTHER" id="PTHR43540:SF16">
    <property type="entry name" value="ISOCHORISMATASE-LIKE DOMAIN-CONTAINING PROTEIN"/>
    <property type="match status" value="1"/>
</dbReference>
<gene>
    <name evidence="3" type="ORF">JOF46_003175</name>
</gene>
<protein>
    <submittedName>
        <fullName evidence="3">Nicotinamidase-related amidase</fullName>
    </submittedName>
</protein>
<comment type="caution">
    <text evidence="3">The sequence shown here is derived from an EMBL/GenBank/DDBJ whole genome shotgun (WGS) entry which is preliminary data.</text>
</comment>
<proteinExistence type="predicted"/>
<dbReference type="InterPro" id="IPR000868">
    <property type="entry name" value="Isochorismatase-like_dom"/>
</dbReference>
<organism evidence="3 4">
    <name type="scientific">Paeniglutamicibacter psychrophenolicus</name>
    <dbReference type="NCBI Taxonomy" id="257454"/>
    <lineage>
        <taxon>Bacteria</taxon>
        <taxon>Bacillati</taxon>
        <taxon>Actinomycetota</taxon>
        <taxon>Actinomycetes</taxon>
        <taxon>Micrococcales</taxon>
        <taxon>Micrococcaceae</taxon>
        <taxon>Paeniglutamicibacter</taxon>
    </lineage>
</organism>
<dbReference type="Proteomes" id="UP000766570">
    <property type="component" value="Unassembled WGS sequence"/>
</dbReference>
<dbReference type="Gene3D" id="3.40.50.850">
    <property type="entry name" value="Isochorismatase-like"/>
    <property type="match status" value="1"/>
</dbReference>
<evidence type="ECO:0000313" key="4">
    <source>
        <dbReference type="Proteomes" id="UP000766570"/>
    </source>
</evidence>
<sequence>MSNESTAVVFIEFQNDFTSPGGVLHDAVKDSMEANSTLENAAKALAAAREHGATVIHSPIGFAPGYNEISAHPYGILKGVVDATAFVKGQWGAEIDARFTPQPADIVIEGKRGLDAFGSTNLDFILRSKGITKVVLAGFLTNCCVESTMRTAYERGFEVVTLTDAVAATSVEEGESAVRFNYPMFSTPATTDEFISTLESSQDLADTSRGY</sequence>
<reference evidence="3 4" key="1">
    <citation type="submission" date="2021-03" db="EMBL/GenBank/DDBJ databases">
        <title>Sequencing the genomes of 1000 actinobacteria strains.</title>
        <authorList>
            <person name="Klenk H.-P."/>
        </authorList>
    </citation>
    <scope>NUCLEOTIDE SEQUENCE [LARGE SCALE GENOMIC DNA]</scope>
    <source>
        <strain evidence="3 4">DSM 15454</strain>
    </source>
</reference>